<protein>
    <submittedName>
        <fullName evidence="6">Malonate decarboxylase holo-[acyl-carrier-protein] synthase</fullName>
        <ecNumber evidence="6">2.7.7.66</ecNumber>
    </submittedName>
</protein>
<evidence type="ECO:0000256" key="1">
    <source>
        <dbReference type="ARBA" id="ARBA00022679"/>
    </source>
</evidence>
<reference evidence="7" key="1">
    <citation type="journal article" date="2019" name="Int. J. Syst. Evol. Microbiol.">
        <title>The Global Catalogue of Microorganisms (GCM) 10K type strain sequencing project: providing services to taxonomists for standard genome sequencing and annotation.</title>
        <authorList>
            <consortium name="The Broad Institute Genomics Platform"/>
            <consortium name="The Broad Institute Genome Sequencing Center for Infectious Disease"/>
            <person name="Wu L."/>
            <person name="Ma J."/>
        </authorList>
    </citation>
    <scope>NUCLEOTIDE SEQUENCE [LARGE SCALE GENOMIC DNA]</scope>
    <source>
        <strain evidence="7">CCUG 36956</strain>
    </source>
</reference>
<keyword evidence="3" id="KW-0732">Signal</keyword>
<dbReference type="RefSeq" id="WP_382236566.1">
    <property type="nucleotide sequence ID" value="NZ_JBHTCC010000005.1"/>
</dbReference>
<accession>A0ABW2J9N0</accession>
<evidence type="ECO:0000256" key="3">
    <source>
        <dbReference type="SAM" id="SignalP"/>
    </source>
</evidence>
<dbReference type="GO" id="GO:0016779">
    <property type="term" value="F:nucleotidyltransferase activity"/>
    <property type="evidence" value="ECO:0007669"/>
    <property type="project" value="UniProtKB-KW"/>
</dbReference>
<dbReference type="InterPro" id="IPR017557">
    <property type="entry name" value="Holo-ACP_synthase"/>
</dbReference>
<evidence type="ECO:0000313" key="7">
    <source>
        <dbReference type="Proteomes" id="UP001596379"/>
    </source>
</evidence>
<gene>
    <name evidence="6" type="primary">mdcG</name>
    <name evidence="6" type="ORF">ACFQO0_15900</name>
</gene>
<sequence>MFQRHNRVWLTTAGWKLACATALAAHVKELTRWAENDWPAIVRRSESALAPDILCLGLAAPPDPHTGMKTRIPFLVATENIVRHDVPLAIISAEKALPAAWQNDFAELAEKVTDSGLEFRVYGSAAMQAITGLSYLTPASDIDLLFYPQTQDQLVAGIALLTSYAAKLPLDGEIVFPSGRAVAWKEWVLAENNPAQPRVLAKGMFTLALVSVADLYAELESPS</sequence>
<proteinExistence type="predicted"/>
<evidence type="ECO:0000259" key="4">
    <source>
        <dbReference type="Pfam" id="PF10620"/>
    </source>
</evidence>
<feature type="domain" description="Phosphoribosyl-dephospho-CoA transferase MdcG N-terminal" evidence="5">
    <location>
        <begin position="3"/>
        <end position="86"/>
    </location>
</feature>
<dbReference type="Pfam" id="PF10620">
    <property type="entry name" value="MdcG"/>
    <property type="match status" value="1"/>
</dbReference>
<dbReference type="Proteomes" id="UP001596379">
    <property type="component" value="Unassembled WGS sequence"/>
</dbReference>
<name>A0ABW2J9N0_9BURK</name>
<keyword evidence="1 6" id="KW-0808">Transferase</keyword>
<feature type="chain" id="PRO_5045575222" evidence="3">
    <location>
        <begin position="25"/>
        <end position="223"/>
    </location>
</feature>
<dbReference type="EMBL" id="JBHTCC010000005">
    <property type="protein sequence ID" value="MFC7299922.1"/>
    <property type="molecule type" value="Genomic_DNA"/>
</dbReference>
<dbReference type="Pfam" id="PF20866">
    <property type="entry name" value="MdcG_N"/>
    <property type="match status" value="1"/>
</dbReference>
<keyword evidence="7" id="KW-1185">Reference proteome</keyword>
<keyword evidence="2 6" id="KW-0548">Nucleotidyltransferase</keyword>
<dbReference type="EC" id="2.7.7.66" evidence="6"/>
<comment type="caution">
    <text evidence="6">The sequence shown here is derived from an EMBL/GenBank/DDBJ whole genome shotgun (WGS) entry which is preliminary data.</text>
</comment>
<dbReference type="NCBIfam" id="TIGR03135">
    <property type="entry name" value="malonate_mdcG"/>
    <property type="match status" value="1"/>
</dbReference>
<dbReference type="InterPro" id="IPR048903">
    <property type="entry name" value="MdcG_N"/>
</dbReference>
<feature type="domain" description="Phosphoribosyl-dephospho-CoA transferase MdcG C-terminal" evidence="4">
    <location>
        <begin position="92"/>
        <end position="211"/>
    </location>
</feature>
<dbReference type="InterPro" id="IPR049180">
    <property type="entry name" value="MdcG_C"/>
</dbReference>
<evidence type="ECO:0000313" key="6">
    <source>
        <dbReference type="EMBL" id="MFC7299922.1"/>
    </source>
</evidence>
<organism evidence="6 7">
    <name type="scientific">Herminiimonas aquatilis</name>
    <dbReference type="NCBI Taxonomy" id="345342"/>
    <lineage>
        <taxon>Bacteria</taxon>
        <taxon>Pseudomonadati</taxon>
        <taxon>Pseudomonadota</taxon>
        <taxon>Betaproteobacteria</taxon>
        <taxon>Burkholderiales</taxon>
        <taxon>Oxalobacteraceae</taxon>
        <taxon>Herminiimonas</taxon>
    </lineage>
</organism>
<feature type="signal peptide" evidence="3">
    <location>
        <begin position="1"/>
        <end position="24"/>
    </location>
</feature>
<evidence type="ECO:0000259" key="5">
    <source>
        <dbReference type="Pfam" id="PF20866"/>
    </source>
</evidence>
<evidence type="ECO:0000256" key="2">
    <source>
        <dbReference type="ARBA" id="ARBA00022695"/>
    </source>
</evidence>